<accession>A0A8S1KT14</accession>
<comment type="caution">
    <text evidence="2">The sequence shown here is derived from an EMBL/GenBank/DDBJ whole genome shotgun (WGS) entry which is preliminary data.</text>
</comment>
<reference evidence="2" key="1">
    <citation type="submission" date="2021-01" db="EMBL/GenBank/DDBJ databases">
        <authorList>
            <consortium name="Genoscope - CEA"/>
            <person name="William W."/>
        </authorList>
    </citation>
    <scope>NUCLEOTIDE SEQUENCE</scope>
</reference>
<dbReference type="PANTHER" id="PTHR12621:SF7">
    <property type="entry name" value="CYSTEINE AND HISTIDINE-RICH DOMAIN-CONTAINING PROTEIN 1"/>
    <property type="match status" value="1"/>
</dbReference>
<feature type="transmembrane region" description="Helical" evidence="1">
    <location>
        <begin position="29"/>
        <end position="51"/>
    </location>
</feature>
<evidence type="ECO:0000256" key="1">
    <source>
        <dbReference type="SAM" id="Phobius"/>
    </source>
</evidence>
<proteinExistence type="predicted"/>
<dbReference type="PANTHER" id="PTHR12621">
    <property type="entry name" value="CYSTEINE AND HISTIDINE-RICH DOMAIN CHORD -CONTAINING PROTEIN"/>
    <property type="match status" value="1"/>
</dbReference>
<dbReference type="EMBL" id="CAJJDM010000026">
    <property type="protein sequence ID" value="CAD8058539.1"/>
    <property type="molecule type" value="Genomic_DNA"/>
</dbReference>
<evidence type="ECO:0000313" key="2">
    <source>
        <dbReference type="EMBL" id="CAD8058539.1"/>
    </source>
</evidence>
<dbReference type="OMA" id="FYLEMIF"/>
<keyword evidence="3" id="KW-1185">Reference proteome</keyword>
<dbReference type="Proteomes" id="UP000688137">
    <property type="component" value="Unassembled WGS sequence"/>
</dbReference>
<keyword evidence="1" id="KW-0812">Transmembrane</keyword>
<name>A0A8S1KT14_PARPR</name>
<evidence type="ECO:0000313" key="3">
    <source>
        <dbReference type="Proteomes" id="UP000688137"/>
    </source>
</evidence>
<dbReference type="GO" id="GO:0008270">
    <property type="term" value="F:zinc ion binding"/>
    <property type="evidence" value="ECO:0007669"/>
    <property type="project" value="TreeGrafter"/>
</dbReference>
<sequence length="494" mass="58596">MMNILRIADFFGVPFIQQIDQKQSIYKSAFGGLITFLICSASLGYAIWVLYQWQNNQLSPKISNSMYVSDFSLLDLNYDVLKLYYWKIEEDYIDPFESKILIPLVMYTTNFSFTELQTINKSNEISDDGQQYYLPKMSLAFQNIDGVIYTTSEMYIQIVKCSEIYLKENEKCASEELVEQFFSQPVNTIILQLHYKQLNSRDGTEQTSFQEFYIQIERQNCYTLNTFLQSNFYEVQDSFLFGFSRYIEYINGAIIQPQTNTLEFCKQGYGNDALGVIFLIMKGNQIKTIFEYPNAGDLLANIGSIVSVLFMIKHVIIIFNQYYLNKKILKELIQIYYPEFKYITFKKNWRQKTIKVFHNKLEVDMNQFKLFYKKIKTQMQPKLSYINLLYEISRIYFIIRSFKCREELKRSHQIGIKIDLTQPKEFIDSGLSPNSKNRSGQFLNDDDTDLLSFYNQSREKNNIMIPDEFYLEMIFMKLIKFIEARYLLRFLVIS</sequence>
<organism evidence="2 3">
    <name type="scientific">Paramecium primaurelia</name>
    <dbReference type="NCBI Taxonomy" id="5886"/>
    <lineage>
        <taxon>Eukaryota</taxon>
        <taxon>Sar</taxon>
        <taxon>Alveolata</taxon>
        <taxon>Ciliophora</taxon>
        <taxon>Intramacronucleata</taxon>
        <taxon>Oligohymenophorea</taxon>
        <taxon>Peniculida</taxon>
        <taxon>Parameciidae</taxon>
        <taxon>Paramecium</taxon>
    </lineage>
</organism>
<keyword evidence="1" id="KW-1133">Transmembrane helix</keyword>
<keyword evidence="1" id="KW-0472">Membrane</keyword>
<evidence type="ECO:0008006" key="4">
    <source>
        <dbReference type="Google" id="ProtNLM"/>
    </source>
</evidence>
<dbReference type="AlphaFoldDB" id="A0A8S1KT14"/>
<gene>
    <name evidence="2" type="ORF">PPRIM_AZ9-3.1.T0270272</name>
</gene>
<protein>
    <recommendedName>
        <fullName evidence="4">Transmembrane protein</fullName>
    </recommendedName>
</protein>